<evidence type="ECO:0000313" key="2">
    <source>
        <dbReference type="Proteomes" id="UP001446871"/>
    </source>
</evidence>
<keyword evidence="2" id="KW-1185">Reference proteome</keyword>
<reference evidence="1 2" key="1">
    <citation type="submission" date="2023-01" db="EMBL/GenBank/DDBJ databases">
        <title>Analysis of 21 Apiospora genomes using comparative genomics revels a genus with tremendous synthesis potential of carbohydrate active enzymes and secondary metabolites.</title>
        <authorList>
            <person name="Sorensen T."/>
        </authorList>
    </citation>
    <scope>NUCLEOTIDE SEQUENCE [LARGE SCALE GENOMIC DNA]</scope>
    <source>
        <strain evidence="1 2">CBS 83171</strain>
    </source>
</reference>
<proteinExistence type="predicted"/>
<evidence type="ECO:0000313" key="1">
    <source>
        <dbReference type="EMBL" id="KAK8068414.1"/>
    </source>
</evidence>
<dbReference type="Proteomes" id="UP001446871">
    <property type="component" value="Unassembled WGS sequence"/>
</dbReference>
<organism evidence="1 2">
    <name type="scientific">Apiospora saccharicola</name>
    <dbReference type="NCBI Taxonomy" id="335842"/>
    <lineage>
        <taxon>Eukaryota</taxon>
        <taxon>Fungi</taxon>
        <taxon>Dikarya</taxon>
        <taxon>Ascomycota</taxon>
        <taxon>Pezizomycotina</taxon>
        <taxon>Sordariomycetes</taxon>
        <taxon>Xylariomycetidae</taxon>
        <taxon>Amphisphaeriales</taxon>
        <taxon>Apiosporaceae</taxon>
        <taxon>Apiospora</taxon>
    </lineage>
</organism>
<gene>
    <name evidence="1" type="ORF">PG996_007526</name>
</gene>
<name>A0ABR1VB29_9PEZI</name>
<accession>A0ABR1VB29</accession>
<sequence length="108" mass="12636">MSIFKHNKPILPVQSRISVKKVVKGKGGKTTRVLRRRNLYSASANNPVGCEWILMRKVLGRPLFDCWHELEMSRKRRIGKRSLPRTLWRKDLSDERPLTNWAENGRAL</sequence>
<protein>
    <submittedName>
        <fullName evidence="1">Kinase-like protein</fullName>
    </submittedName>
</protein>
<comment type="caution">
    <text evidence="1">The sequence shown here is derived from an EMBL/GenBank/DDBJ whole genome shotgun (WGS) entry which is preliminary data.</text>
</comment>
<dbReference type="EMBL" id="JAQQWM010000004">
    <property type="protein sequence ID" value="KAK8068414.1"/>
    <property type="molecule type" value="Genomic_DNA"/>
</dbReference>